<comment type="caution">
    <text evidence="2">The sequence shown here is derived from an EMBL/GenBank/DDBJ whole genome shotgun (WGS) entry which is preliminary data.</text>
</comment>
<feature type="compositionally biased region" description="Gly residues" evidence="1">
    <location>
        <begin position="122"/>
        <end position="132"/>
    </location>
</feature>
<protein>
    <submittedName>
        <fullName evidence="2">Uncharacterized protein</fullName>
    </submittedName>
</protein>
<reference evidence="2 3" key="1">
    <citation type="journal article" date="2015" name="Nature">
        <title>rRNA introns, odd ribosomes, and small enigmatic genomes across a large radiation of phyla.</title>
        <authorList>
            <person name="Brown C.T."/>
            <person name="Hug L.A."/>
            <person name="Thomas B.C."/>
            <person name="Sharon I."/>
            <person name="Castelle C.J."/>
            <person name="Singh A."/>
            <person name="Wilkins M.J."/>
            <person name="Williams K.H."/>
            <person name="Banfield J.F."/>
        </authorList>
    </citation>
    <scope>NUCLEOTIDE SEQUENCE [LARGE SCALE GENOMIC DNA]</scope>
</reference>
<sequence length="132" mass="14337">MSTGGERNQLIDKIGESPDLAGAFSVASAFYRLIIKYESVDLALMAAGFEPDETKSLLQFDQYLKIGALTGSGQQDSDPQIRTIHQVREYLASYLPEEGAGEDDGVKRAGKISHKDHRGRKSTGGTGFDPDE</sequence>
<evidence type="ECO:0000256" key="1">
    <source>
        <dbReference type="SAM" id="MobiDB-lite"/>
    </source>
</evidence>
<feature type="compositionally biased region" description="Basic residues" evidence="1">
    <location>
        <begin position="108"/>
        <end position="121"/>
    </location>
</feature>
<feature type="region of interest" description="Disordered" evidence="1">
    <location>
        <begin position="96"/>
        <end position="132"/>
    </location>
</feature>
<dbReference type="AlphaFoldDB" id="A0A0G1U172"/>
<dbReference type="EMBL" id="LCOZ01000009">
    <property type="protein sequence ID" value="KKU87794.1"/>
    <property type="molecule type" value="Genomic_DNA"/>
</dbReference>
<name>A0A0G1U172_9BACT</name>
<accession>A0A0G1U172</accession>
<evidence type="ECO:0000313" key="3">
    <source>
        <dbReference type="Proteomes" id="UP000034772"/>
    </source>
</evidence>
<gene>
    <name evidence="2" type="ORF">UY17_C0009G0011</name>
</gene>
<evidence type="ECO:0000313" key="2">
    <source>
        <dbReference type="EMBL" id="KKU87794.1"/>
    </source>
</evidence>
<proteinExistence type="predicted"/>
<dbReference type="Proteomes" id="UP000034772">
    <property type="component" value="Unassembled WGS sequence"/>
</dbReference>
<organism evidence="2 3">
    <name type="scientific">Candidatus Beckwithbacteria bacterium GW2011_GWC2_47_9</name>
    <dbReference type="NCBI Taxonomy" id="1618373"/>
    <lineage>
        <taxon>Bacteria</taxon>
        <taxon>Candidatus Beckwithiibacteriota</taxon>
    </lineage>
</organism>